<evidence type="ECO:0000313" key="2">
    <source>
        <dbReference type="Proteomes" id="UP000823775"/>
    </source>
</evidence>
<name>A0ABS8UVF2_DATST</name>
<reference evidence="1 2" key="1">
    <citation type="journal article" date="2021" name="BMC Genomics">
        <title>Datura genome reveals duplications of psychoactive alkaloid biosynthetic genes and high mutation rate following tissue culture.</title>
        <authorList>
            <person name="Rajewski A."/>
            <person name="Carter-House D."/>
            <person name="Stajich J."/>
            <person name="Litt A."/>
        </authorList>
    </citation>
    <scope>NUCLEOTIDE SEQUENCE [LARGE SCALE GENOMIC DNA]</scope>
    <source>
        <strain evidence="1">AR-01</strain>
    </source>
</reference>
<organism evidence="1 2">
    <name type="scientific">Datura stramonium</name>
    <name type="common">Jimsonweed</name>
    <name type="synonym">Common thornapple</name>
    <dbReference type="NCBI Taxonomy" id="4076"/>
    <lineage>
        <taxon>Eukaryota</taxon>
        <taxon>Viridiplantae</taxon>
        <taxon>Streptophyta</taxon>
        <taxon>Embryophyta</taxon>
        <taxon>Tracheophyta</taxon>
        <taxon>Spermatophyta</taxon>
        <taxon>Magnoliopsida</taxon>
        <taxon>eudicotyledons</taxon>
        <taxon>Gunneridae</taxon>
        <taxon>Pentapetalae</taxon>
        <taxon>asterids</taxon>
        <taxon>lamiids</taxon>
        <taxon>Solanales</taxon>
        <taxon>Solanaceae</taxon>
        <taxon>Solanoideae</taxon>
        <taxon>Datureae</taxon>
        <taxon>Datura</taxon>
    </lineage>
</organism>
<keyword evidence="2" id="KW-1185">Reference proteome</keyword>
<proteinExistence type="predicted"/>
<dbReference type="EMBL" id="JACEIK010002698">
    <property type="protein sequence ID" value="MCD9638419.1"/>
    <property type="molecule type" value="Genomic_DNA"/>
</dbReference>
<feature type="non-terminal residue" evidence="1">
    <location>
        <position position="1"/>
    </location>
</feature>
<accession>A0ABS8UVF2</accession>
<protein>
    <submittedName>
        <fullName evidence="1">Uncharacterized protein</fullName>
    </submittedName>
</protein>
<evidence type="ECO:0000313" key="1">
    <source>
        <dbReference type="EMBL" id="MCD9638419.1"/>
    </source>
</evidence>
<dbReference type="Proteomes" id="UP000823775">
    <property type="component" value="Unassembled WGS sequence"/>
</dbReference>
<gene>
    <name evidence="1" type="ORF">HAX54_022381</name>
</gene>
<comment type="caution">
    <text evidence="1">The sequence shown here is derived from an EMBL/GenBank/DDBJ whole genome shotgun (WGS) entry which is preliminary data.</text>
</comment>
<sequence length="62" mass="7109">QLWKKEVDHSAESELLLERSRNLYVTTCRQESSAPKLRPQHNIAHICKATGWPASVRVVQVI</sequence>